<dbReference type="Gene3D" id="3.40.50.300">
    <property type="entry name" value="P-loop containing nucleotide triphosphate hydrolases"/>
    <property type="match status" value="1"/>
</dbReference>
<dbReference type="SMART" id="SM00421">
    <property type="entry name" value="HTH_LUXR"/>
    <property type="match status" value="1"/>
</dbReference>
<gene>
    <name evidence="4" type="ORF">DY023_08745</name>
</gene>
<dbReference type="PROSITE" id="PS50043">
    <property type="entry name" value="HTH_LUXR_2"/>
    <property type="match status" value="1"/>
</dbReference>
<dbReference type="GO" id="GO:0005737">
    <property type="term" value="C:cytoplasm"/>
    <property type="evidence" value="ECO:0007669"/>
    <property type="project" value="TreeGrafter"/>
</dbReference>
<dbReference type="SUPFAM" id="SSF52540">
    <property type="entry name" value="P-loop containing nucleoside triphosphate hydrolases"/>
    <property type="match status" value="1"/>
</dbReference>
<dbReference type="EMBL" id="QUAB01000040">
    <property type="protein sequence ID" value="REJ05674.1"/>
    <property type="molecule type" value="Genomic_DNA"/>
</dbReference>
<dbReference type="AlphaFoldDB" id="A0A371NV95"/>
<proteinExistence type="predicted"/>
<dbReference type="InterPro" id="IPR041664">
    <property type="entry name" value="AAA_16"/>
</dbReference>
<evidence type="ECO:0000256" key="1">
    <source>
        <dbReference type="ARBA" id="ARBA00022741"/>
    </source>
</evidence>
<name>A0A371NV95_9MICO</name>
<dbReference type="InterPro" id="IPR011990">
    <property type="entry name" value="TPR-like_helical_dom_sf"/>
</dbReference>
<dbReference type="PRINTS" id="PR00038">
    <property type="entry name" value="HTHLUXR"/>
</dbReference>
<dbReference type="SUPFAM" id="SSF48452">
    <property type="entry name" value="TPR-like"/>
    <property type="match status" value="1"/>
</dbReference>
<keyword evidence="5" id="KW-1185">Reference proteome</keyword>
<dbReference type="Pfam" id="PF13191">
    <property type="entry name" value="AAA_16"/>
    <property type="match status" value="1"/>
</dbReference>
<dbReference type="Pfam" id="PF00196">
    <property type="entry name" value="GerE"/>
    <property type="match status" value="1"/>
</dbReference>
<protein>
    <recommendedName>
        <fullName evidence="3">HTH luxR-type domain-containing protein</fullName>
    </recommendedName>
</protein>
<evidence type="ECO:0000256" key="2">
    <source>
        <dbReference type="ARBA" id="ARBA00022840"/>
    </source>
</evidence>
<accession>A0A371NV95</accession>
<dbReference type="PANTHER" id="PTHR16305:SF35">
    <property type="entry name" value="TRANSCRIPTIONAL ACTIVATOR DOMAIN"/>
    <property type="match status" value="1"/>
</dbReference>
<reference evidence="4 5" key="1">
    <citation type="submission" date="2018-08" db="EMBL/GenBank/DDBJ databases">
        <title>Isolation, diversity and antifungal activity of Actinobacteria from cow dung.</title>
        <authorList>
            <person name="Ling L."/>
        </authorList>
    </citation>
    <scope>NUCLEOTIDE SEQUENCE [LARGE SCALE GENOMIC DNA]</scope>
    <source>
        <strain evidence="4 5">NEAU-LLE</strain>
    </source>
</reference>
<dbReference type="InterPro" id="IPR027417">
    <property type="entry name" value="P-loop_NTPase"/>
</dbReference>
<dbReference type="GO" id="GO:0004016">
    <property type="term" value="F:adenylate cyclase activity"/>
    <property type="evidence" value="ECO:0007669"/>
    <property type="project" value="TreeGrafter"/>
</dbReference>
<dbReference type="InterPro" id="IPR036388">
    <property type="entry name" value="WH-like_DNA-bd_sf"/>
</dbReference>
<feature type="domain" description="HTH luxR-type" evidence="3">
    <location>
        <begin position="883"/>
        <end position="948"/>
    </location>
</feature>
<dbReference type="PROSITE" id="PS00622">
    <property type="entry name" value="HTH_LUXR_1"/>
    <property type="match status" value="1"/>
</dbReference>
<evidence type="ECO:0000313" key="5">
    <source>
        <dbReference type="Proteomes" id="UP000262172"/>
    </source>
</evidence>
<evidence type="ECO:0000259" key="3">
    <source>
        <dbReference type="PROSITE" id="PS50043"/>
    </source>
</evidence>
<dbReference type="CDD" id="cd06170">
    <property type="entry name" value="LuxR_C_like"/>
    <property type="match status" value="1"/>
</dbReference>
<dbReference type="SUPFAM" id="SSF46894">
    <property type="entry name" value="C-terminal effector domain of the bipartite response regulators"/>
    <property type="match status" value="1"/>
</dbReference>
<organism evidence="4 5">
    <name type="scientific">Microbacterium bovistercoris</name>
    <dbReference type="NCBI Taxonomy" id="2293570"/>
    <lineage>
        <taxon>Bacteria</taxon>
        <taxon>Bacillati</taxon>
        <taxon>Actinomycetota</taxon>
        <taxon>Actinomycetes</taxon>
        <taxon>Micrococcales</taxon>
        <taxon>Microbacteriaceae</taxon>
        <taxon>Microbacterium</taxon>
    </lineage>
</organism>
<dbReference type="GO" id="GO:0005524">
    <property type="term" value="F:ATP binding"/>
    <property type="evidence" value="ECO:0007669"/>
    <property type="project" value="UniProtKB-KW"/>
</dbReference>
<dbReference type="Gene3D" id="1.10.10.10">
    <property type="entry name" value="Winged helix-like DNA-binding domain superfamily/Winged helix DNA-binding domain"/>
    <property type="match status" value="1"/>
</dbReference>
<dbReference type="InterPro" id="IPR016032">
    <property type="entry name" value="Sig_transdc_resp-reg_C-effctor"/>
</dbReference>
<evidence type="ECO:0000313" key="4">
    <source>
        <dbReference type="EMBL" id="REJ05674.1"/>
    </source>
</evidence>
<keyword evidence="1" id="KW-0547">Nucleotide-binding</keyword>
<dbReference type="Gene3D" id="1.25.40.10">
    <property type="entry name" value="Tetratricopeptide repeat domain"/>
    <property type="match status" value="1"/>
</dbReference>
<dbReference type="RefSeq" id="WP_116241958.1">
    <property type="nucleotide sequence ID" value="NZ_QUAB01000040.1"/>
</dbReference>
<dbReference type="Proteomes" id="UP000262172">
    <property type="component" value="Unassembled WGS sequence"/>
</dbReference>
<dbReference type="InterPro" id="IPR000792">
    <property type="entry name" value="Tscrpt_reg_LuxR_C"/>
</dbReference>
<dbReference type="GO" id="GO:0006355">
    <property type="term" value="P:regulation of DNA-templated transcription"/>
    <property type="evidence" value="ECO:0007669"/>
    <property type="project" value="InterPro"/>
</dbReference>
<dbReference type="PANTHER" id="PTHR16305">
    <property type="entry name" value="TESTICULAR SOLUBLE ADENYLYL CYCLASE"/>
    <property type="match status" value="1"/>
</dbReference>
<comment type="caution">
    <text evidence="4">The sequence shown here is derived from an EMBL/GenBank/DDBJ whole genome shotgun (WGS) entry which is preliminary data.</text>
</comment>
<sequence>MPLVSPSATMVGRDIELGLLERAFDRAGGGEPASVLVGGEAGIGKTRLLAEFAQRLDERATVLTGWCLDYGSMPVPYGPLPAIVRGALEALEDPSAEAAGPGRAALRLLLPELGEGPIDRSAIAPEGLGEAIADVFEAAARRHPLVVVVEDLHWADPATLSILSFLLRALARERVMFVLTCRTDEVGRGGAVRTFLVGAERARLLDRIGLERLDAAAVRILAEALRGGVDDAAFARMLERSEGVPFFVEELSCNADGPIPDTLREVLLARFDGLGDDAKKVVRLASASDGSVSHDLLATLAGLPDERLDEALREAMVASILAVRDDDAYGFRHALLREAVHDDLLPGERGRLHRAYAEALEARPAGECSRASELAFHWHQAHDPRRALTAAVQAMTQARTAYAFSSAARFGELALELWDQVPDAAELVGVPRIALLMRLGSILRNAGDTERALSVVDLALAEADEHTELGLRVRLLRDKAQYLQNAGRSGAIEYAQKSLALMDDDFDDQRLRASVLVLLAGRLMISARFDESEAAASDAIRIGESIGSDSVISIAANTIAVCQVERGDLDSAYAWFRRSWEHATDNSAKLKYRVNYSDALCLLGRNHEAIRVAEEGVAHARALGLERTSGSILTQNLVEPLQQLGAIDRAEELLAGDLAVRTHRIFRVYTTASRIKALAWRGRLDEAVSLRDEWRARVDAAAEVETQVWYARLKTALDIEMNAGRDDAAAELLEGLLDAPGDLFAHFARLLGESGWTVAALRAAGQHARAAALADRLVAAWDALPGGLRHPHWDPVLRALLHPTADALRAALPHADDTDAPVLHAVLVRLELAKAVLAERGDRAEAVEALAAASAIAERVGHARLARDVADFTAASGLAQGHSRGDGAELTERERQVLDLISEGRSNREIADQLFISIKTVSVHVSAILRKLGVASRTEAAARLRAGV</sequence>
<dbReference type="OrthoDB" id="5476461at2"/>
<keyword evidence="2" id="KW-0067">ATP-binding</keyword>
<dbReference type="GO" id="GO:0003677">
    <property type="term" value="F:DNA binding"/>
    <property type="evidence" value="ECO:0007669"/>
    <property type="project" value="InterPro"/>
</dbReference>